<dbReference type="RefSeq" id="WP_053237802.1">
    <property type="nucleotide sequence ID" value="NZ_CP011125.1"/>
</dbReference>
<feature type="domain" description="Response regulatory" evidence="3">
    <location>
        <begin position="8"/>
        <end position="124"/>
    </location>
</feature>
<evidence type="ECO:0000313" key="4">
    <source>
        <dbReference type="EMBL" id="AKF10879.1"/>
    </source>
</evidence>
<dbReference type="InterPro" id="IPR011006">
    <property type="entry name" value="CheY-like_superfamily"/>
</dbReference>
<dbReference type="PANTHER" id="PTHR44591">
    <property type="entry name" value="STRESS RESPONSE REGULATOR PROTEIN 1"/>
    <property type="match status" value="1"/>
</dbReference>
<keyword evidence="5" id="KW-1185">Reference proteome</keyword>
<dbReference type="InterPro" id="IPR001789">
    <property type="entry name" value="Sig_transdc_resp-reg_receiver"/>
</dbReference>
<accession>A0A0F6SHR0</accession>
<dbReference type="PANTHER" id="PTHR44591:SF3">
    <property type="entry name" value="RESPONSE REGULATORY DOMAIN-CONTAINING PROTEIN"/>
    <property type="match status" value="1"/>
</dbReference>
<reference evidence="4 5" key="1">
    <citation type="submission" date="2015-03" db="EMBL/GenBank/DDBJ databases">
        <title>Genome assembly of Sandaracinus amylolyticus DSM 53668.</title>
        <authorList>
            <person name="Sharma G."/>
            <person name="Subramanian S."/>
        </authorList>
    </citation>
    <scope>NUCLEOTIDE SEQUENCE [LARGE SCALE GENOMIC DNA]</scope>
    <source>
        <strain evidence="4 5">DSM 53668</strain>
    </source>
</reference>
<comment type="caution">
    <text evidence="2">Lacks conserved residue(s) required for the propagation of feature annotation.</text>
</comment>
<dbReference type="KEGG" id="samy:DB32_008028"/>
<evidence type="ECO:0000256" key="1">
    <source>
        <dbReference type="ARBA" id="ARBA00022553"/>
    </source>
</evidence>
<dbReference type="SUPFAM" id="SSF52172">
    <property type="entry name" value="CheY-like"/>
    <property type="match status" value="1"/>
</dbReference>
<dbReference type="SMART" id="SM00448">
    <property type="entry name" value="REC"/>
    <property type="match status" value="1"/>
</dbReference>
<dbReference type="Pfam" id="PF00072">
    <property type="entry name" value="Response_reg"/>
    <property type="match status" value="1"/>
</dbReference>
<evidence type="ECO:0000259" key="3">
    <source>
        <dbReference type="PROSITE" id="PS50110"/>
    </source>
</evidence>
<dbReference type="InterPro" id="IPR050595">
    <property type="entry name" value="Bact_response_regulator"/>
</dbReference>
<protein>
    <recommendedName>
        <fullName evidence="3">Response regulatory domain-containing protein</fullName>
    </recommendedName>
</protein>
<dbReference type="GO" id="GO:0000160">
    <property type="term" value="P:phosphorelay signal transduction system"/>
    <property type="evidence" value="ECO:0007669"/>
    <property type="project" value="InterPro"/>
</dbReference>
<evidence type="ECO:0000256" key="2">
    <source>
        <dbReference type="PROSITE-ProRule" id="PRU00169"/>
    </source>
</evidence>
<dbReference type="PROSITE" id="PS50110">
    <property type="entry name" value="RESPONSE_REGULATORY"/>
    <property type="match status" value="1"/>
</dbReference>
<sequence length="124" mass="13361">MPRLDTLKVLLVDDHDDGREILALYLEYEGASVAQARTGSEALELAGGERPDVVVSNVHMPGLDGLAFLRALRDTPTLAGVPAFALSGDLRLERSGRIADAGYVGFFPKPIDPEIVVRELAHLL</sequence>
<gene>
    <name evidence="4" type="ORF">DB32_008028</name>
</gene>
<dbReference type="AlphaFoldDB" id="A0A0F6SHR0"/>
<proteinExistence type="predicted"/>
<dbReference type="Proteomes" id="UP000034883">
    <property type="component" value="Chromosome"/>
</dbReference>
<name>A0A0F6SHR0_9BACT</name>
<dbReference type="STRING" id="927083.DB32_008028"/>
<organism evidence="4 5">
    <name type="scientific">Sandaracinus amylolyticus</name>
    <dbReference type="NCBI Taxonomy" id="927083"/>
    <lineage>
        <taxon>Bacteria</taxon>
        <taxon>Pseudomonadati</taxon>
        <taxon>Myxococcota</taxon>
        <taxon>Polyangia</taxon>
        <taxon>Polyangiales</taxon>
        <taxon>Sandaracinaceae</taxon>
        <taxon>Sandaracinus</taxon>
    </lineage>
</organism>
<evidence type="ECO:0000313" key="5">
    <source>
        <dbReference type="Proteomes" id="UP000034883"/>
    </source>
</evidence>
<dbReference type="EMBL" id="CP011125">
    <property type="protein sequence ID" value="AKF10879.1"/>
    <property type="molecule type" value="Genomic_DNA"/>
</dbReference>
<dbReference type="Gene3D" id="3.40.50.2300">
    <property type="match status" value="1"/>
</dbReference>
<keyword evidence="1" id="KW-0597">Phosphoprotein</keyword>